<evidence type="ECO:0000313" key="1">
    <source>
        <dbReference type="EnsemblPlants" id="ONIVA07G05540.1"/>
    </source>
</evidence>
<name>A0A0E0HY01_ORYNI</name>
<protein>
    <submittedName>
        <fullName evidence="1">Uncharacterized protein</fullName>
    </submittedName>
</protein>
<dbReference type="HOGENOM" id="CLU_2626179_0_0_1"/>
<sequence length="78" mass="8074">MQQDDGAPPLVCSVHEIGAKATMWATTAPLSSPALLATREMGIGAEAATGVWADIAPREGMGMRSADSGVGFGDWGWR</sequence>
<dbReference type="AlphaFoldDB" id="A0A0E0HY01"/>
<dbReference type="Gramene" id="ONIVA07G05540.1">
    <property type="protein sequence ID" value="ONIVA07G05540.1"/>
    <property type="gene ID" value="ONIVA07G05540"/>
</dbReference>
<accession>A0A0E0HY01</accession>
<organism evidence="1">
    <name type="scientific">Oryza nivara</name>
    <name type="common">Indian wild rice</name>
    <name type="synonym">Oryza sativa f. spontanea</name>
    <dbReference type="NCBI Taxonomy" id="4536"/>
    <lineage>
        <taxon>Eukaryota</taxon>
        <taxon>Viridiplantae</taxon>
        <taxon>Streptophyta</taxon>
        <taxon>Embryophyta</taxon>
        <taxon>Tracheophyta</taxon>
        <taxon>Spermatophyta</taxon>
        <taxon>Magnoliopsida</taxon>
        <taxon>Liliopsida</taxon>
        <taxon>Poales</taxon>
        <taxon>Poaceae</taxon>
        <taxon>BOP clade</taxon>
        <taxon>Oryzoideae</taxon>
        <taxon>Oryzeae</taxon>
        <taxon>Oryzinae</taxon>
        <taxon>Oryza</taxon>
    </lineage>
</organism>
<dbReference type="EnsemblPlants" id="ONIVA07G05540.1">
    <property type="protein sequence ID" value="ONIVA07G05540.1"/>
    <property type="gene ID" value="ONIVA07G05540"/>
</dbReference>
<proteinExistence type="predicted"/>
<keyword evidence="2" id="KW-1185">Reference proteome</keyword>
<dbReference type="Proteomes" id="UP000006591">
    <property type="component" value="Chromosome 7"/>
</dbReference>
<reference evidence="1" key="1">
    <citation type="submission" date="2015-04" db="UniProtKB">
        <authorList>
            <consortium name="EnsemblPlants"/>
        </authorList>
    </citation>
    <scope>IDENTIFICATION</scope>
    <source>
        <strain evidence="1">SL10</strain>
    </source>
</reference>
<reference evidence="1" key="2">
    <citation type="submission" date="2018-04" db="EMBL/GenBank/DDBJ databases">
        <title>OnivRS2 (Oryza nivara Reference Sequence Version 2).</title>
        <authorList>
            <person name="Zhang J."/>
            <person name="Kudrna D."/>
            <person name="Lee S."/>
            <person name="Talag J."/>
            <person name="Rajasekar S."/>
            <person name="Welchert J."/>
            <person name="Hsing Y.-I."/>
            <person name="Wing R.A."/>
        </authorList>
    </citation>
    <scope>NUCLEOTIDE SEQUENCE [LARGE SCALE GENOMIC DNA]</scope>
    <source>
        <strain evidence="1">SL10</strain>
    </source>
</reference>
<evidence type="ECO:0000313" key="2">
    <source>
        <dbReference type="Proteomes" id="UP000006591"/>
    </source>
</evidence>